<keyword evidence="3" id="KW-1185">Reference proteome</keyword>
<dbReference type="Pfam" id="PF00126">
    <property type="entry name" value="HTH_1"/>
    <property type="match status" value="1"/>
</dbReference>
<dbReference type="Proteomes" id="UP000051515">
    <property type="component" value="Unassembled WGS sequence"/>
</dbReference>
<dbReference type="InterPro" id="IPR000847">
    <property type="entry name" value="LysR_HTH_N"/>
</dbReference>
<dbReference type="RefSeq" id="WP_056951127.1">
    <property type="nucleotide sequence ID" value="NZ_AZDY01000029.1"/>
</dbReference>
<evidence type="ECO:0000259" key="1">
    <source>
        <dbReference type="PROSITE" id="PS50931"/>
    </source>
</evidence>
<dbReference type="InterPro" id="IPR050950">
    <property type="entry name" value="HTH-type_LysR_regulators"/>
</dbReference>
<dbReference type="PANTHER" id="PTHR30419">
    <property type="entry name" value="HTH-TYPE TRANSCRIPTIONAL REGULATOR YBHD"/>
    <property type="match status" value="1"/>
</dbReference>
<dbReference type="EMBL" id="AZDY01000029">
    <property type="protein sequence ID" value="KRK84072.1"/>
    <property type="molecule type" value="Genomic_DNA"/>
</dbReference>
<accession>A0A0R1KLK0</accession>
<dbReference type="PATRIC" id="fig|1423788.3.peg.1107"/>
<dbReference type="InterPro" id="IPR036388">
    <property type="entry name" value="WH-like_DNA-bd_sf"/>
</dbReference>
<reference evidence="2 3" key="1">
    <citation type="journal article" date="2015" name="Genome Announc.">
        <title>Expanding the biotechnology potential of lactobacilli through comparative genomics of 213 strains and associated genera.</title>
        <authorList>
            <person name="Sun Z."/>
            <person name="Harris H.M."/>
            <person name="McCann A."/>
            <person name="Guo C."/>
            <person name="Argimon S."/>
            <person name="Zhang W."/>
            <person name="Yang X."/>
            <person name="Jeffery I.B."/>
            <person name="Cooney J.C."/>
            <person name="Kagawa T.F."/>
            <person name="Liu W."/>
            <person name="Song Y."/>
            <person name="Salvetti E."/>
            <person name="Wrobel A."/>
            <person name="Rasinkangas P."/>
            <person name="Parkhill J."/>
            <person name="Rea M.C."/>
            <person name="O'Sullivan O."/>
            <person name="Ritari J."/>
            <person name="Douillard F.P."/>
            <person name="Paul Ross R."/>
            <person name="Yang R."/>
            <person name="Briner A.E."/>
            <person name="Felis G.E."/>
            <person name="de Vos W.M."/>
            <person name="Barrangou R."/>
            <person name="Klaenhammer T.R."/>
            <person name="Caufield P.W."/>
            <person name="Cui Y."/>
            <person name="Zhang H."/>
            <person name="O'Toole P.W."/>
        </authorList>
    </citation>
    <scope>NUCLEOTIDE SEQUENCE [LARGE SCALE GENOMIC DNA]</scope>
    <source>
        <strain evidence="2 3">DSM 19674</strain>
    </source>
</reference>
<dbReference type="SUPFAM" id="SSF46785">
    <property type="entry name" value="Winged helix' DNA-binding domain"/>
    <property type="match status" value="1"/>
</dbReference>
<comment type="caution">
    <text evidence="2">The sequence shown here is derived from an EMBL/GenBank/DDBJ whole genome shotgun (WGS) entry which is preliminary data.</text>
</comment>
<dbReference type="STRING" id="1423788.FC78_GL001079"/>
<dbReference type="PRINTS" id="PR00039">
    <property type="entry name" value="HTHLYSR"/>
</dbReference>
<evidence type="ECO:0000313" key="3">
    <source>
        <dbReference type="Proteomes" id="UP000051515"/>
    </source>
</evidence>
<protein>
    <submittedName>
        <fullName evidence="2">LysR family transcriptional regulator</fullName>
    </submittedName>
</protein>
<evidence type="ECO:0000313" key="2">
    <source>
        <dbReference type="EMBL" id="KRK84072.1"/>
    </source>
</evidence>
<sequence>MIDNYLLEELVAFKKYGTLASTAEHLMVTQPTVTRGMQKLEDELAVEIFDRQPNRITLTKTGELAAKEAQKVIDQNNNFINTVQKYDYNHKNIRIGAVAPGPLILLRHLKKSKLAQAKIDIDDNLINPGDVTKELLDHNYSFILTNQEIMTDNIESRFIGTEELSVNLNQFTLLANKKAVSFADLKGLSFIVIADIGIWKNITEKQIPDAKFLYQDQQEAFREITKYSDFPYFTTNISKIDRKLEMEGHDQINVPISDDAAKVDFYAAYLKNQKKNINPILKTMNEAWDKYLN</sequence>
<dbReference type="OrthoDB" id="79118at2"/>
<dbReference type="AlphaFoldDB" id="A0A0R1KLK0"/>
<gene>
    <name evidence="2" type="ORF">FC78_GL001079</name>
</gene>
<dbReference type="GO" id="GO:0003700">
    <property type="term" value="F:DNA-binding transcription factor activity"/>
    <property type="evidence" value="ECO:0007669"/>
    <property type="project" value="InterPro"/>
</dbReference>
<organism evidence="2 3">
    <name type="scientific">Companilactobacillus bobalius DSM 19674</name>
    <dbReference type="NCBI Taxonomy" id="1423788"/>
    <lineage>
        <taxon>Bacteria</taxon>
        <taxon>Bacillati</taxon>
        <taxon>Bacillota</taxon>
        <taxon>Bacilli</taxon>
        <taxon>Lactobacillales</taxon>
        <taxon>Lactobacillaceae</taxon>
        <taxon>Companilactobacillus</taxon>
        <taxon>Companilactobacillus bobalius</taxon>
    </lineage>
</organism>
<dbReference type="PANTHER" id="PTHR30419:SF8">
    <property type="entry name" value="NITROGEN ASSIMILATION TRANSCRIPTIONAL ACTIVATOR-RELATED"/>
    <property type="match status" value="1"/>
</dbReference>
<proteinExistence type="predicted"/>
<feature type="domain" description="HTH lysR-type" evidence="1">
    <location>
        <begin position="2"/>
        <end position="59"/>
    </location>
</feature>
<dbReference type="GO" id="GO:0005829">
    <property type="term" value="C:cytosol"/>
    <property type="evidence" value="ECO:0007669"/>
    <property type="project" value="TreeGrafter"/>
</dbReference>
<dbReference type="PROSITE" id="PS50931">
    <property type="entry name" value="HTH_LYSR"/>
    <property type="match status" value="1"/>
</dbReference>
<dbReference type="InterPro" id="IPR036390">
    <property type="entry name" value="WH_DNA-bd_sf"/>
</dbReference>
<dbReference type="Gene3D" id="1.10.10.10">
    <property type="entry name" value="Winged helix-like DNA-binding domain superfamily/Winged helix DNA-binding domain"/>
    <property type="match status" value="1"/>
</dbReference>
<name>A0A0R1KLK0_9LACO</name>